<dbReference type="Pfam" id="PF01420">
    <property type="entry name" value="Methylase_S"/>
    <property type="match status" value="2"/>
</dbReference>
<feature type="domain" description="Type I restriction modification DNA specificity" evidence="4">
    <location>
        <begin position="2"/>
        <end position="183"/>
    </location>
</feature>
<dbReference type="PATRIC" id="fig|28037.93.peg.1132"/>
<name>A0A081QQ58_STRMT</name>
<dbReference type="SUPFAM" id="SSF116734">
    <property type="entry name" value="DNA methylase specificity domain"/>
    <property type="match status" value="2"/>
</dbReference>
<protein>
    <submittedName>
        <fullName evidence="5">Type I restriction modification DNA specificity domain protein</fullName>
    </submittedName>
</protein>
<dbReference type="CDD" id="cd17246">
    <property type="entry name" value="RMtype1_S_SonII-TRD2-CR2_like"/>
    <property type="match status" value="1"/>
</dbReference>
<sequence>MEYVKLRDITTKITKGTTPSNIGASFAEEGINYFRSEMLGKAKYLDKSSGMMFISESTHNKLKRSQIEADDILFSMAGIYLGKLAIVKEEDVPANTNQAVALIRFNKGVNIDYLYYFMVQKSFNAYVNCMSAQAAQPNINLKQIGNLQIALPTDEQQKRIADILSAYDNLIENNNKRIKLLEQMAQNLYKEWFVRFRFPGYENVEFEGGMPKNWVKDKIRTYYETTSGGTPKRSNSDYFVNGNIPWLKTAELNDGIILDTDEHITELGLNKSSAKWLPNNSVAMAMYAGNNVGKLGYLDKEMTCSQACCILYDKRKFSSKHYLFHYLLSIREYLQNISFGAAQQNISQDLINKVNIIMPDDEVVRLFEEKKNDIYNETRILLKQNKVLIQQRDMLLPRLMCGNLEV</sequence>
<dbReference type="InterPro" id="IPR000055">
    <property type="entry name" value="Restrct_endonuc_typeI_TRD"/>
</dbReference>
<dbReference type="RefSeq" id="WP_050491245.1">
    <property type="nucleotide sequence ID" value="NZ_JPFY01000013.1"/>
</dbReference>
<dbReference type="AlphaFoldDB" id="A0A081QQ58"/>
<dbReference type="InterPro" id="IPR052021">
    <property type="entry name" value="Type-I_RS_S_subunit"/>
</dbReference>
<comment type="similarity">
    <text evidence="1">Belongs to the type-I restriction system S methylase family.</text>
</comment>
<dbReference type="Gene3D" id="3.90.220.20">
    <property type="entry name" value="DNA methylase specificity domains"/>
    <property type="match status" value="2"/>
</dbReference>
<evidence type="ECO:0000313" key="5">
    <source>
        <dbReference type="EMBL" id="KEQ45081.1"/>
    </source>
</evidence>
<keyword evidence="2" id="KW-0680">Restriction system</keyword>
<accession>A0A081QQ58</accession>
<proteinExistence type="inferred from homology"/>
<dbReference type="Gene3D" id="1.10.287.1120">
    <property type="entry name" value="Bipartite methylase S protein"/>
    <property type="match status" value="1"/>
</dbReference>
<evidence type="ECO:0000256" key="2">
    <source>
        <dbReference type="ARBA" id="ARBA00022747"/>
    </source>
</evidence>
<gene>
    <name evidence="5" type="ORF">SK578_1178</name>
</gene>
<dbReference type="PANTHER" id="PTHR30408:SF13">
    <property type="entry name" value="TYPE I RESTRICTION ENZYME HINDI SPECIFICITY SUBUNIT"/>
    <property type="match status" value="1"/>
</dbReference>
<comment type="caution">
    <text evidence="5">The sequence shown here is derived from an EMBL/GenBank/DDBJ whole genome shotgun (WGS) entry which is preliminary data.</text>
</comment>
<organism evidence="5 6">
    <name type="scientific">Streptococcus mitis</name>
    <dbReference type="NCBI Taxonomy" id="28037"/>
    <lineage>
        <taxon>Bacteria</taxon>
        <taxon>Bacillati</taxon>
        <taxon>Bacillota</taxon>
        <taxon>Bacilli</taxon>
        <taxon>Lactobacillales</taxon>
        <taxon>Streptococcaceae</taxon>
        <taxon>Streptococcus</taxon>
        <taxon>Streptococcus mitis group</taxon>
    </lineage>
</organism>
<dbReference type="GO" id="GO:0003677">
    <property type="term" value="F:DNA binding"/>
    <property type="evidence" value="ECO:0007669"/>
    <property type="project" value="UniProtKB-KW"/>
</dbReference>
<dbReference type="EMBL" id="JPFY01000013">
    <property type="protein sequence ID" value="KEQ45081.1"/>
    <property type="molecule type" value="Genomic_DNA"/>
</dbReference>
<keyword evidence="3" id="KW-0238">DNA-binding</keyword>
<dbReference type="GO" id="GO:0009307">
    <property type="term" value="P:DNA restriction-modification system"/>
    <property type="evidence" value="ECO:0007669"/>
    <property type="project" value="UniProtKB-KW"/>
</dbReference>
<evidence type="ECO:0000256" key="3">
    <source>
        <dbReference type="ARBA" id="ARBA00023125"/>
    </source>
</evidence>
<dbReference type="InterPro" id="IPR044946">
    <property type="entry name" value="Restrct_endonuc_typeI_TRD_sf"/>
</dbReference>
<evidence type="ECO:0000259" key="4">
    <source>
        <dbReference type="Pfam" id="PF01420"/>
    </source>
</evidence>
<reference evidence="5 6" key="1">
    <citation type="submission" date="2014-05" db="EMBL/GenBank/DDBJ databases">
        <authorList>
            <person name="Daugherty S.C."/>
            <person name="Tallon L.J."/>
            <person name="Sadzewicz L."/>
            <person name="Kilian M."/>
            <person name="Tettelin H."/>
        </authorList>
    </citation>
    <scope>NUCLEOTIDE SEQUENCE [LARGE SCALE GENOMIC DNA]</scope>
    <source>
        <strain evidence="5 6">SK578</strain>
    </source>
</reference>
<dbReference type="PANTHER" id="PTHR30408">
    <property type="entry name" value="TYPE-1 RESTRICTION ENZYME ECOKI SPECIFICITY PROTEIN"/>
    <property type="match status" value="1"/>
</dbReference>
<evidence type="ECO:0000256" key="1">
    <source>
        <dbReference type="ARBA" id="ARBA00010923"/>
    </source>
</evidence>
<feature type="domain" description="Type I restriction modification DNA specificity" evidence="4">
    <location>
        <begin position="211"/>
        <end position="362"/>
    </location>
</feature>
<evidence type="ECO:0000313" key="6">
    <source>
        <dbReference type="Proteomes" id="UP000028089"/>
    </source>
</evidence>
<dbReference type="Proteomes" id="UP000028089">
    <property type="component" value="Unassembled WGS sequence"/>
</dbReference>